<dbReference type="SUPFAM" id="SSF46689">
    <property type="entry name" value="Homeodomain-like"/>
    <property type="match status" value="1"/>
</dbReference>
<accession>A0A6M8SXA9</accession>
<dbReference type="GO" id="GO:0003677">
    <property type="term" value="F:DNA binding"/>
    <property type="evidence" value="ECO:0007669"/>
    <property type="project" value="UniProtKB-UniRule"/>
</dbReference>
<dbReference type="PANTHER" id="PTHR47506:SF6">
    <property type="entry name" value="HTH-TYPE TRANSCRIPTIONAL REPRESSOR NEMR"/>
    <property type="match status" value="1"/>
</dbReference>
<feature type="DNA-binding region" description="H-T-H motif" evidence="4">
    <location>
        <begin position="29"/>
        <end position="48"/>
    </location>
</feature>
<keyword evidence="2 4" id="KW-0238">DNA-binding</keyword>
<dbReference type="Gene3D" id="1.10.357.10">
    <property type="entry name" value="Tetracycline Repressor, domain 2"/>
    <property type="match status" value="1"/>
</dbReference>
<dbReference type="Proteomes" id="UP000504844">
    <property type="component" value="Chromosome"/>
</dbReference>
<organism evidence="6 7">
    <name type="scientific">Deefgea piscis</name>
    <dbReference type="NCBI Taxonomy" id="2739061"/>
    <lineage>
        <taxon>Bacteria</taxon>
        <taxon>Pseudomonadati</taxon>
        <taxon>Pseudomonadota</taxon>
        <taxon>Betaproteobacteria</taxon>
        <taxon>Neisseriales</taxon>
        <taxon>Chitinibacteraceae</taxon>
        <taxon>Deefgea</taxon>
    </lineage>
</organism>
<reference evidence="6 7" key="1">
    <citation type="submission" date="2020-05" db="EMBL/GenBank/DDBJ databases">
        <title>Complete genome sequence of Deefgea sp. D17.</title>
        <authorList>
            <person name="Bae J.-W."/>
            <person name="Han J.E."/>
        </authorList>
    </citation>
    <scope>NUCLEOTIDE SEQUENCE [LARGE SCALE GENOMIC DNA]</scope>
    <source>
        <strain evidence="6 7">D17</strain>
    </source>
</reference>
<evidence type="ECO:0000259" key="5">
    <source>
        <dbReference type="PROSITE" id="PS50977"/>
    </source>
</evidence>
<dbReference type="InterPro" id="IPR009057">
    <property type="entry name" value="Homeodomain-like_sf"/>
</dbReference>
<dbReference type="RefSeq" id="WP_173533732.1">
    <property type="nucleotide sequence ID" value="NZ_CP054143.1"/>
</dbReference>
<evidence type="ECO:0000256" key="1">
    <source>
        <dbReference type="ARBA" id="ARBA00023015"/>
    </source>
</evidence>
<dbReference type="PROSITE" id="PS50977">
    <property type="entry name" value="HTH_TETR_2"/>
    <property type="match status" value="1"/>
</dbReference>
<keyword evidence="1" id="KW-0805">Transcription regulation</keyword>
<sequence>MTSEHIDVRQHILDTAKPIILGKGFSAVGLTEILTAAAVPKGSFYHYFKSKEAFGEALLEDYFANYCQRLDEIFNTQGSNAGERMLAYWGSWLETQSCDDRDGQCLTVKLAAEVSDLSESMRGCLVRGTQQLLARIAQCLSEGEQDASIPHFASTEQTALHLYEIWLGATLLTKIRRDRSALEGAMQSTRDILSLR</sequence>
<dbReference type="SUPFAM" id="SSF48498">
    <property type="entry name" value="Tetracyclin repressor-like, C-terminal domain"/>
    <property type="match status" value="1"/>
</dbReference>
<proteinExistence type="predicted"/>
<feature type="domain" description="HTH tetR-type" evidence="5">
    <location>
        <begin position="6"/>
        <end position="66"/>
    </location>
</feature>
<evidence type="ECO:0000256" key="4">
    <source>
        <dbReference type="PROSITE-ProRule" id="PRU00335"/>
    </source>
</evidence>
<dbReference type="AlphaFoldDB" id="A0A6M8SXA9"/>
<dbReference type="InterPro" id="IPR001647">
    <property type="entry name" value="HTH_TetR"/>
</dbReference>
<dbReference type="PANTHER" id="PTHR47506">
    <property type="entry name" value="TRANSCRIPTIONAL REGULATORY PROTEIN"/>
    <property type="match status" value="1"/>
</dbReference>
<keyword evidence="3" id="KW-0804">Transcription</keyword>
<dbReference type="EMBL" id="CP054143">
    <property type="protein sequence ID" value="QKJ67229.1"/>
    <property type="molecule type" value="Genomic_DNA"/>
</dbReference>
<evidence type="ECO:0000313" key="6">
    <source>
        <dbReference type="EMBL" id="QKJ67229.1"/>
    </source>
</evidence>
<protein>
    <submittedName>
        <fullName evidence="6">TetR/AcrR family transcriptional regulator</fullName>
    </submittedName>
</protein>
<name>A0A6M8SXA9_9NEIS</name>
<evidence type="ECO:0000256" key="2">
    <source>
        <dbReference type="ARBA" id="ARBA00023125"/>
    </source>
</evidence>
<dbReference type="InterPro" id="IPR036271">
    <property type="entry name" value="Tet_transcr_reg_TetR-rel_C_sf"/>
</dbReference>
<dbReference type="KEGG" id="dee:HQN60_11245"/>
<dbReference type="Pfam" id="PF00440">
    <property type="entry name" value="TetR_N"/>
    <property type="match status" value="1"/>
</dbReference>
<dbReference type="PRINTS" id="PR00455">
    <property type="entry name" value="HTHTETR"/>
</dbReference>
<dbReference type="InterPro" id="IPR011075">
    <property type="entry name" value="TetR_C"/>
</dbReference>
<evidence type="ECO:0000313" key="7">
    <source>
        <dbReference type="Proteomes" id="UP000504844"/>
    </source>
</evidence>
<dbReference type="Pfam" id="PF16925">
    <property type="entry name" value="TetR_C_13"/>
    <property type="match status" value="1"/>
</dbReference>
<keyword evidence="7" id="KW-1185">Reference proteome</keyword>
<evidence type="ECO:0000256" key="3">
    <source>
        <dbReference type="ARBA" id="ARBA00023163"/>
    </source>
</evidence>
<gene>
    <name evidence="6" type="ORF">HQN60_11245</name>
</gene>